<keyword evidence="1" id="KW-0812">Transmembrane</keyword>
<feature type="transmembrane region" description="Helical" evidence="1">
    <location>
        <begin position="118"/>
        <end position="135"/>
    </location>
</feature>
<sequence length="198" mass="20963">MAEQPVGERAVPVRVPPAPAFEYYYVVQRPRVVVRRDLLPGFSVLSVISLVGVPVGWLWSLLAPPQNAVVQADGALVPVTGESYHRLDALMLFVLIGLGVGLLTGIAVWMLRERRGPVVMLAATLGSVLAAFLAQRTGVGAAGSRYALETAPSVGDAVALAPVLETWWGLLAWPLGTALAYGCLAAWNGLDDLGRRLG</sequence>
<keyword evidence="3" id="KW-1185">Reference proteome</keyword>
<dbReference type="OrthoDB" id="4557003at2"/>
<reference evidence="3" key="1">
    <citation type="journal article" date="2021" name="Curr. Microbiol.">
        <title>Complete genome of nocamycin-producing strain Saccharothrix syringae NRRL B-16468 reveals the biosynthetic potential for secondary metabolites.</title>
        <authorList>
            <person name="Mo X."/>
            <person name="Yang S."/>
        </authorList>
    </citation>
    <scope>NUCLEOTIDE SEQUENCE [LARGE SCALE GENOMIC DNA]</scope>
    <source>
        <strain evidence="3">ATCC 51364 / DSM 43886 / JCM 6844 / KCTC 9398 / NBRC 14523 / NRRL B-16468 / INA 2240</strain>
    </source>
</reference>
<evidence type="ECO:0000313" key="3">
    <source>
        <dbReference type="Proteomes" id="UP000325787"/>
    </source>
</evidence>
<gene>
    <name evidence="2" type="ORF">EKG83_38595</name>
</gene>
<keyword evidence="1" id="KW-1133">Transmembrane helix</keyword>
<evidence type="ECO:0000256" key="1">
    <source>
        <dbReference type="SAM" id="Phobius"/>
    </source>
</evidence>
<dbReference type="Pfam" id="PF10821">
    <property type="entry name" value="DUF2567"/>
    <property type="match status" value="1"/>
</dbReference>
<dbReference type="EMBL" id="CP034550">
    <property type="protein sequence ID" value="QFZ22555.1"/>
    <property type="molecule type" value="Genomic_DNA"/>
</dbReference>
<feature type="transmembrane region" description="Helical" evidence="1">
    <location>
        <begin position="38"/>
        <end position="59"/>
    </location>
</feature>
<dbReference type="InterPro" id="IPR021213">
    <property type="entry name" value="DUF2567"/>
</dbReference>
<feature type="transmembrane region" description="Helical" evidence="1">
    <location>
        <begin position="167"/>
        <end position="187"/>
    </location>
</feature>
<protein>
    <submittedName>
        <fullName evidence="2">DUF2567 domain-containing protein</fullName>
    </submittedName>
</protein>
<name>A0A5Q0H9F1_SACSY</name>
<accession>A0A5Q0H9F1</accession>
<dbReference type="AlphaFoldDB" id="A0A5Q0H9F1"/>
<organism evidence="2 3">
    <name type="scientific">Saccharothrix syringae</name>
    <name type="common">Nocardiopsis syringae</name>
    <dbReference type="NCBI Taxonomy" id="103733"/>
    <lineage>
        <taxon>Bacteria</taxon>
        <taxon>Bacillati</taxon>
        <taxon>Actinomycetota</taxon>
        <taxon>Actinomycetes</taxon>
        <taxon>Pseudonocardiales</taxon>
        <taxon>Pseudonocardiaceae</taxon>
        <taxon>Saccharothrix</taxon>
    </lineage>
</organism>
<dbReference type="Proteomes" id="UP000325787">
    <property type="component" value="Chromosome"/>
</dbReference>
<dbReference type="KEGG" id="ssyi:EKG83_38595"/>
<feature type="transmembrane region" description="Helical" evidence="1">
    <location>
        <begin position="89"/>
        <end position="111"/>
    </location>
</feature>
<dbReference type="RefSeq" id="WP_033430693.1">
    <property type="nucleotide sequence ID" value="NZ_CP034550.1"/>
</dbReference>
<keyword evidence="1" id="KW-0472">Membrane</keyword>
<evidence type="ECO:0000313" key="2">
    <source>
        <dbReference type="EMBL" id="QFZ22555.1"/>
    </source>
</evidence>
<proteinExistence type="predicted"/>